<proteinExistence type="predicted"/>
<evidence type="ECO:0000313" key="3">
    <source>
        <dbReference type="Proteomes" id="UP000032221"/>
    </source>
</evidence>
<dbReference type="InterPro" id="IPR057204">
    <property type="entry name" value="DUF7882"/>
</dbReference>
<protein>
    <recommendedName>
        <fullName evidence="1">DUF7882 domain-containing protein</fullName>
    </recommendedName>
</protein>
<keyword evidence="3" id="KW-1185">Reference proteome</keyword>
<dbReference type="Proteomes" id="UP000032221">
    <property type="component" value="Unassembled WGS sequence"/>
</dbReference>
<dbReference type="EMBL" id="JXST01000003">
    <property type="protein sequence ID" value="KIU18334.1"/>
    <property type="molecule type" value="Genomic_DNA"/>
</dbReference>
<reference evidence="2 3" key="1">
    <citation type="submission" date="2015-01" db="EMBL/GenBank/DDBJ databases">
        <title>Genome sequence of Mycobacterium llatzerense and Mycobacterium immunogenum recovered from brain abscess.</title>
        <authorList>
            <person name="Greninger A.L."/>
            <person name="Langelier C."/>
            <person name="Cunningham G."/>
            <person name="Chiu C.Y."/>
            <person name="Miller S."/>
        </authorList>
    </citation>
    <scope>NUCLEOTIDE SEQUENCE [LARGE SCALE GENOMIC DNA]</scope>
    <source>
        <strain evidence="2 3">CLUC14</strain>
    </source>
</reference>
<accession>A0A0D1K093</accession>
<gene>
    <name evidence="2" type="ORF">TL10_02510</name>
</gene>
<dbReference type="AlphaFoldDB" id="A0A0D1K093"/>
<feature type="domain" description="DUF7882" evidence="1">
    <location>
        <begin position="1"/>
        <end position="70"/>
    </location>
</feature>
<dbReference type="Pfam" id="PF25355">
    <property type="entry name" value="DUF7882"/>
    <property type="match status" value="1"/>
</dbReference>
<evidence type="ECO:0000313" key="2">
    <source>
        <dbReference type="EMBL" id="KIU18334.1"/>
    </source>
</evidence>
<evidence type="ECO:0000259" key="1">
    <source>
        <dbReference type="Pfam" id="PF25355"/>
    </source>
</evidence>
<comment type="caution">
    <text evidence="2">The sequence shown here is derived from an EMBL/GenBank/DDBJ whole genome shotgun (WGS) entry which is preliminary data.</text>
</comment>
<organism evidence="2 3">
    <name type="scientific">Mycolicibacterium llatzerense</name>
    <dbReference type="NCBI Taxonomy" id="280871"/>
    <lineage>
        <taxon>Bacteria</taxon>
        <taxon>Bacillati</taxon>
        <taxon>Actinomycetota</taxon>
        <taxon>Actinomycetes</taxon>
        <taxon>Mycobacteriales</taxon>
        <taxon>Mycobacteriaceae</taxon>
        <taxon>Mycolicibacterium</taxon>
    </lineage>
</organism>
<dbReference type="RefSeq" id="WP_043984404.1">
    <property type="nucleotide sequence ID" value="NZ_JXST01000003.1"/>
</dbReference>
<dbReference type="PATRIC" id="fig|280871.6.peg.510"/>
<sequence length="138" mass="14952">MAQLKYGDSTLNFGDDNKTVAILQVATARRFATGKGYFITAAAADDDGNETNTGHWISPATPLRFVYDVEDAYGNPAETVMIEEDDVVPYLEAMDWPIGVRFGYSAARGRYLPFADEAMRQAAESAPSAGELAEEADS</sequence>
<name>A0A0D1K093_9MYCO</name>
<dbReference type="OrthoDB" id="5123855at2"/>